<dbReference type="CDD" id="cd17546">
    <property type="entry name" value="REC_hyHK_CKI1_RcsC-like"/>
    <property type="match status" value="1"/>
</dbReference>
<dbReference type="FunFam" id="1.10.287.130:FF:000002">
    <property type="entry name" value="Two-component osmosensing histidine kinase"/>
    <property type="match status" value="1"/>
</dbReference>
<sequence>MLLTRMSIKSRLLILCLLPTIVIVLLSANQVHQIQERLESYQVISEKNASINLLMEYSHHSYAALSKQLSGQDGQTSIALAQSSLDLLLAKQNKMLSNKAEREVSSSYVVELHQLITELNQASPQQTVELGRLIYDILYDLYSSILFTEGAHFNSRVHQLDIILSDLSWLHFWMEREAWLVKEVETEGWPYADFAPEYFRISERQQYYLDKFISLGADTQQFQGLLQSFTSPDFQQGAFVKEQLLYNRFSQQEVQQAVLIVEKRNQLLEKQLITYSRQLQQELIDEIETNQYIMWGIASAGLVLFFLLFAWGASTLYRINSKLTRILTVMSNMRDSGHVDQIPIDGNDEFTRFAHELNDTISRQKAYQTKLVEAKEHAEAANHAKSVFLANMSHEIRTPLNGIIGMTEILSDSQLNGSQKEILNDIDASSHALLVLINDILDLSKIESGNLVLSPHTANLREIIFDTMNMVNAQALKQEVTLEVEFADDVPVYAEMDEFRVKQILMNLLSNAIKFSANGSVLVRHSVDTQHRLNIEVLDTGVGIAADKLNDIFKPFTQEDGTITRRFGGTGLGLAICRQLVELMRGELVVESRVGEGSRFTVILPLVKPQRSPVPVCYDLKVLFISNQATHQQLAYKECVRLCSSVTQSENCQQVTDLSDDFDLVVYCLARHSKSRQDLAKLRAQFTSADIIGLQHHLYIEPDLEGLLVAQVTLPILGKRLENVLSQCQNDSRFRIARQVPPPMPDTGDVKRVLIVEDNLMNQKIASFFLSKVGIEFAIASNGLEALNLVKSGQEYCAVLMDCMMPIMDGLTATKEIRNWERENQKAPVPIIALTASVLPEEIQSCFDAGMDAYLPKPYKSKQLFDIFEKLSVTF</sequence>
<name>A0A0A5JI30_PHOS4</name>
<evidence type="ECO:0000256" key="8">
    <source>
        <dbReference type="ARBA" id="ARBA00022840"/>
    </source>
</evidence>
<keyword evidence="4" id="KW-0808">Transferase</keyword>
<dbReference type="EMBL" id="JRWP01000042">
    <property type="protein sequence ID" value="KGY07613.1"/>
    <property type="molecule type" value="Genomic_DNA"/>
</dbReference>
<dbReference type="InterPro" id="IPR005467">
    <property type="entry name" value="His_kinase_dom"/>
</dbReference>
<accession>A0A0A5JI30</accession>
<dbReference type="GO" id="GO:0005524">
    <property type="term" value="F:ATP binding"/>
    <property type="evidence" value="ECO:0007669"/>
    <property type="project" value="UniProtKB-KW"/>
</dbReference>
<dbReference type="InterPro" id="IPR036890">
    <property type="entry name" value="HATPase_C_sf"/>
</dbReference>
<dbReference type="PROSITE" id="PS50109">
    <property type="entry name" value="HIS_KIN"/>
    <property type="match status" value="1"/>
</dbReference>
<dbReference type="FunFam" id="3.30.565.10:FF:000010">
    <property type="entry name" value="Sensor histidine kinase RcsC"/>
    <property type="match status" value="1"/>
</dbReference>
<dbReference type="InterPro" id="IPR003661">
    <property type="entry name" value="HisK_dim/P_dom"/>
</dbReference>
<dbReference type="RefSeq" id="WP_038192176.1">
    <property type="nucleotide sequence ID" value="NZ_JRWP01000042.1"/>
</dbReference>
<keyword evidence="3 12" id="KW-0597">Phosphoprotein</keyword>
<organism evidence="15 16">
    <name type="scientific">Photobacterium sp. (strain ATCC 43367)</name>
    <dbReference type="NCBI Taxonomy" id="379097"/>
    <lineage>
        <taxon>Bacteria</taxon>
        <taxon>Pseudomonadati</taxon>
        <taxon>Pseudomonadota</taxon>
        <taxon>Gammaproteobacteria</taxon>
        <taxon>Vibrionales</taxon>
        <taxon>Vibrionaceae</taxon>
        <taxon>Vibrio</taxon>
        <taxon>Vibrio oreintalis group</taxon>
    </lineage>
</organism>
<keyword evidence="7" id="KW-0378">Hydrolase</keyword>
<evidence type="ECO:0000256" key="4">
    <source>
        <dbReference type="ARBA" id="ARBA00022679"/>
    </source>
</evidence>
<dbReference type="SUPFAM" id="SSF52172">
    <property type="entry name" value="CheY-like"/>
    <property type="match status" value="1"/>
</dbReference>
<dbReference type="GO" id="GO:0000155">
    <property type="term" value="F:phosphorelay sensor kinase activity"/>
    <property type="evidence" value="ECO:0007669"/>
    <property type="project" value="InterPro"/>
</dbReference>
<evidence type="ECO:0000256" key="9">
    <source>
        <dbReference type="ARBA" id="ARBA00023012"/>
    </source>
</evidence>
<reference evidence="15 16" key="1">
    <citation type="submission" date="2014-10" db="EMBL/GenBank/DDBJ databases">
        <title>Genome sequencing of Vibrio sinaloensis T08.</title>
        <authorList>
            <person name="Chan K.-G."/>
            <person name="Mohamad N.I."/>
        </authorList>
    </citation>
    <scope>NUCLEOTIDE SEQUENCE [LARGE SCALE GENOMIC DNA]</scope>
    <source>
        <strain evidence="15 16">T08</strain>
    </source>
</reference>
<evidence type="ECO:0000256" key="2">
    <source>
        <dbReference type="ARBA" id="ARBA00012438"/>
    </source>
</evidence>
<feature type="modified residue" description="4-aspartylphosphate" evidence="12">
    <location>
        <position position="802"/>
    </location>
</feature>
<dbReference type="PRINTS" id="PR00344">
    <property type="entry name" value="BCTRLSENSOR"/>
</dbReference>
<dbReference type="PANTHER" id="PTHR45339:SF5">
    <property type="entry name" value="HISTIDINE KINASE"/>
    <property type="match status" value="1"/>
</dbReference>
<feature type="domain" description="Histidine kinase" evidence="13">
    <location>
        <begin position="391"/>
        <end position="608"/>
    </location>
</feature>
<dbReference type="Gene3D" id="1.10.287.130">
    <property type="match status" value="1"/>
</dbReference>
<evidence type="ECO:0000256" key="11">
    <source>
        <dbReference type="ARBA" id="ARBA00068150"/>
    </source>
</evidence>
<dbReference type="SMART" id="SM00388">
    <property type="entry name" value="HisKA"/>
    <property type="match status" value="1"/>
</dbReference>
<comment type="subunit">
    <text evidence="10">At low DSF concentrations, interacts with RpfF.</text>
</comment>
<dbReference type="CDD" id="cd16922">
    <property type="entry name" value="HATPase_EvgS-ArcB-TorS-like"/>
    <property type="match status" value="1"/>
</dbReference>
<dbReference type="Pfam" id="PF02518">
    <property type="entry name" value="HATPase_c"/>
    <property type="match status" value="1"/>
</dbReference>
<dbReference type="STRING" id="379097.SE23_01040"/>
<gene>
    <name evidence="15" type="ORF">NM06_16280</name>
</gene>
<evidence type="ECO:0000259" key="13">
    <source>
        <dbReference type="PROSITE" id="PS50109"/>
    </source>
</evidence>
<dbReference type="SMART" id="SM00387">
    <property type="entry name" value="HATPase_c"/>
    <property type="match status" value="1"/>
</dbReference>
<dbReference type="Proteomes" id="UP000030451">
    <property type="component" value="Unassembled WGS sequence"/>
</dbReference>
<dbReference type="InterPro" id="IPR036097">
    <property type="entry name" value="HisK_dim/P_sf"/>
</dbReference>
<dbReference type="OrthoDB" id="9810730at2"/>
<keyword evidence="6 15" id="KW-0418">Kinase</keyword>
<evidence type="ECO:0000256" key="5">
    <source>
        <dbReference type="ARBA" id="ARBA00022741"/>
    </source>
</evidence>
<dbReference type="SMART" id="SM00448">
    <property type="entry name" value="REC"/>
    <property type="match status" value="1"/>
</dbReference>
<dbReference type="AlphaFoldDB" id="A0A0A5JI30"/>
<dbReference type="SUPFAM" id="SSF47384">
    <property type="entry name" value="Homodimeric domain of signal transducing histidine kinase"/>
    <property type="match status" value="1"/>
</dbReference>
<evidence type="ECO:0000313" key="16">
    <source>
        <dbReference type="Proteomes" id="UP000030451"/>
    </source>
</evidence>
<dbReference type="InterPro" id="IPR003594">
    <property type="entry name" value="HATPase_dom"/>
</dbReference>
<dbReference type="EC" id="2.7.13.3" evidence="2"/>
<dbReference type="Gene3D" id="3.30.565.10">
    <property type="entry name" value="Histidine kinase-like ATPase, C-terminal domain"/>
    <property type="match status" value="1"/>
</dbReference>
<keyword evidence="8" id="KW-0067">ATP-binding</keyword>
<keyword evidence="5" id="KW-0547">Nucleotide-binding</keyword>
<evidence type="ECO:0000256" key="7">
    <source>
        <dbReference type="ARBA" id="ARBA00022801"/>
    </source>
</evidence>
<dbReference type="PROSITE" id="PS50110">
    <property type="entry name" value="RESPONSE_REGULATORY"/>
    <property type="match status" value="1"/>
</dbReference>
<comment type="catalytic activity">
    <reaction evidence="1">
        <text>ATP + protein L-histidine = ADP + protein N-phospho-L-histidine.</text>
        <dbReference type="EC" id="2.7.13.3"/>
    </reaction>
</comment>
<dbReference type="SUPFAM" id="SSF55874">
    <property type="entry name" value="ATPase domain of HSP90 chaperone/DNA topoisomerase II/histidine kinase"/>
    <property type="match status" value="1"/>
</dbReference>
<proteinExistence type="predicted"/>
<evidence type="ECO:0000256" key="10">
    <source>
        <dbReference type="ARBA" id="ARBA00064003"/>
    </source>
</evidence>
<keyword evidence="9" id="KW-0902">Two-component regulatory system</keyword>
<evidence type="ECO:0000256" key="6">
    <source>
        <dbReference type="ARBA" id="ARBA00022777"/>
    </source>
</evidence>
<protein>
    <recommendedName>
        <fullName evidence="11">Sensory/regulatory protein RpfC</fullName>
        <ecNumber evidence="2">2.7.13.3</ecNumber>
    </recommendedName>
</protein>
<dbReference type="InterPro" id="IPR004358">
    <property type="entry name" value="Sig_transdc_His_kin-like_C"/>
</dbReference>
<dbReference type="PANTHER" id="PTHR45339">
    <property type="entry name" value="HYBRID SIGNAL TRANSDUCTION HISTIDINE KINASE J"/>
    <property type="match status" value="1"/>
</dbReference>
<dbReference type="Pfam" id="PF00072">
    <property type="entry name" value="Response_reg"/>
    <property type="match status" value="1"/>
</dbReference>
<evidence type="ECO:0000256" key="3">
    <source>
        <dbReference type="ARBA" id="ARBA00022553"/>
    </source>
</evidence>
<dbReference type="CDD" id="cd00082">
    <property type="entry name" value="HisKA"/>
    <property type="match status" value="1"/>
</dbReference>
<feature type="domain" description="Response regulatory" evidence="14">
    <location>
        <begin position="752"/>
        <end position="872"/>
    </location>
</feature>
<evidence type="ECO:0000313" key="15">
    <source>
        <dbReference type="EMBL" id="KGY07613.1"/>
    </source>
</evidence>
<dbReference type="InterPro" id="IPR011006">
    <property type="entry name" value="CheY-like_superfamily"/>
</dbReference>
<comment type="caution">
    <text evidence="15">The sequence shown here is derived from an EMBL/GenBank/DDBJ whole genome shotgun (WGS) entry which is preliminary data.</text>
</comment>
<dbReference type="GO" id="GO:0016787">
    <property type="term" value="F:hydrolase activity"/>
    <property type="evidence" value="ECO:0007669"/>
    <property type="project" value="UniProtKB-KW"/>
</dbReference>
<evidence type="ECO:0000256" key="1">
    <source>
        <dbReference type="ARBA" id="ARBA00000085"/>
    </source>
</evidence>
<dbReference type="Gene3D" id="3.40.50.2300">
    <property type="match status" value="1"/>
</dbReference>
<evidence type="ECO:0000256" key="12">
    <source>
        <dbReference type="PROSITE-ProRule" id="PRU00169"/>
    </source>
</evidence>
<dbReference type="InterPro" id="IPR001789">
    <property type="entry name" value="Sig_transdc_resp-reg_receiver"/>
</dbReference>
<dbReference type="Pfam" id="PF00512">
    <property type="entry name" value="HisKA"/>
    <property type="match status" value="1"/>
</dbReference>
<evidence type="ECO:0000259" key="14">
    <source>
        <dbReference type="PROSITE" id="PS50110"/>
    </source>
</evidence>